<feature type="compositionally biased region" description="Polar residues" evidence="1">
    <location>
        <begin position="28"/>
        <end position="42"/>
    </location>
</feature>
<reference evidence="2 3" key="1">
    <citation type="journal article" date="2024" name="Plant J.">
        <title>Genome sequences and population genomics reveal climatic adaptation and genomic divergence between two closely related sweetgum species.</title>
        <authorList>
            <person name="Xu W.Q."/>
            <person name="Ren C.Q."/>
            <person name="Zhang X.Y."/>
            <person name="Comes H.P."/>
            <person name="Liu X.H."/>
            <person name="Li Y.G."/>
            <person name="Kettle C.J."/>
            <person name="Jalonen R."/>
            <person name="Gaisberger H."/>
            <person name="Ma Y.Z."/>
            <person name="Qiu Y.X."/>
        </authorList>
    </citation>
    <scope>NUCLEOTIDE SEQUENCE [LARGE SCALE GENOMIC DNA]</scope>
    <source>
        <strain evidence="2">Hangzhou</strain>
    </source>
</reference>
<proteinExistence type="predicted"/>
<evidence type="ECO:0000313" key="2">
    <source>
        <dbReference type="EMBL" id="KAK9266848.1"/>
    </source>
</evidence>
<dbReference type="AlphaFoldDB" id="A0AAP0R3V1"/>
<feature type="region of interest" description="Disordered" evidence="1">
    <location>
        <begin position="25"/>
        <end position="65"/>
    </location>
</feature>
<evidence type="ECO:0000256" key="1">
    <source>
        <dbReference type="SAM" id="MobiDB-lite"/>
    </source>
</evidence>
<name>A0AAP0R3V1_LIQFO</name>
<protein>
    <submittedName>
        <fullName evidence="2">Uncharacterized protein</fullName>
    </submittedName>
</protein>
<evidence type="ECO:0000313" key="3">
    <source>
        <dbReference type="Proteomes" id="UP001415857"/>
    </source>
</evidence>
<comment type="caution">
    <text evidence="2">The sequence shown here is derived from an EMBL/GenBank/DDBJ whole genome shotgun (WGS) entry which is preliminary data.</text>
</comment>
<dbReference type="Proteomes" id="UP001415857">
    <property type="component" value="Unassembled WGS sequence"/>
</dbReference>
<keyword evidence="3" id="KW-1185">Reference proteome</keyword>
<accession>A0AAP0R3V1</accession>
<dbReference type="EMBL" id="JBBPBK010000049">
    <property type="protein sequence ID" value="KAK9266848.1"/>
    <property type="molecule type" value="Genomic_DNA"/>
</dbReference>
<sequence>MCGAMRKRQQPPKNTLKFEGEVEVTEGSEFNQGNSTKHQAPASNELHSKTLKVKGSKFSQGNRHG</sequence>
<gene>
    <name evidence="2" type="ORF">L1049_021531</name>
</gene>
<organism evidence="2 3">
    <name type="scientific">Liquidambar formosana</name>
    <name type="common">Formosan gum</name>
    <dbReference type="NCBI Taxonomy" id="63359"/>
    <lineage>
        <taxon>Eukaryota</taxon>
        <taxon>Viridiplantae</taxon>
        <taxon>Streptophyta</taxon>
        <taxon>Embryophyta</taxon>
        <taxon>Tracheophyta</taxon>
        <taxon>Spermatophyta</taxon>
        <taxon>Magnoliopsida</taxon>
        <taxon>eudicotyledons</taxon>
        <taxon>Gunneridae</taxon>
        <taxon>Pentapetalae</taxon>
        <taxon>Saxifragales</taxon>
        <taxon>Altingiaceae</taxon>
        <taxon>Liquidambar</taxon>
    </lineage>
</organism>